<comment type="caution">
    <text evidence="1">The sequence shown here is derived from an EMBL/GenBank/DDBJ whole genome shotgun (WGS) entry which is preliminary data.</text>
</comment>
<accession>A0A0R3MUN2</accession>
<evidence type="ECO:0000313" key="2">
    <source>
        <dbReference type="Proteomes" id="UP000052023"/>
    </source>
</evidence>
<dbReference type="Proteomes" id="UP000052023">
    <property type="component" value="Unassembled WGS sequence"/>
</dbReference>
<proteinExistence type="predicted"/>
<dbReference type="RefSeq" id="WP_057845796.1">
    <property type="nucleotide sequence ID" value="NZ_LLYA01000170.1"/>
</dbReference>
<keyword evidence="2" id="KW-1185">Reference proteome</keyword>
<organism evidence="1 2">
    <name type="scientific">Bradyrhizobium retamae</name>
    <dbReference type="NCBI Taxonomy" id="1300035"/>
    <lineage>
        <taxon>Bacteria</taxon>
        <taxon>Pseudomonadati</taxon>
        <taxon>Pseudomonadota</taxon>
        <taxon>Alphaproteobacteria</taxon>
        <taxon>Hyphomicrobiales</taxon>
        <taxon>Nitrobacteraceae</taxon>
        <taxon>Bradyrhizobium</taxon>
    </lineage>
</organism>
<dbReference type="EMBL" id="LLYA01000170">
    <property type="protein sequence ID" value="KRR21903.1"/>
    <property type="molecule type" value="Genomic_DNA"/>
</dbReference>
<sequence length="364" mass="37553">MAASSLINVCRFNPTAGGTTDWTYSSAVTGYQSPSAAGAVNGAQYSYRAESADLSQWEIGTGAYNSGTGVFARTAVLFNSAGTTAKINFTAPPQVAIVALKEDLLSVIPNYISGLGLANNVTDATNDIDIAAGLAADSTNAVMLRLASALTKRLDAGWAAGTGNGMRNSGVAIADTTYHIYLVSKAEGVGADIYAHTSTAVATVITALQAESGGSGYIYARRIGSIMREGGVIVPFVQDGDLFMRKTSSADVVSASNFGTTAQTATLKLPTGIRVQAQLRVAINWTHASSANGLLVSDLSLTDEAAAYNNAQVAAVATGSAFVNAGQAFVMTNTSAQVRYRVALNSTALFVDIRTAGWLDTRGK</sequence>
<evidence type="ECO:0008006" key="3">
    <source>
        <dbReference type="Google" id="ProtNLM"/>
    </source>
</evidence>
<reference evidence="1 2" key="1">
    <citation type="submission" date="2014-03" db="EMBL/GenBank/DDBJ databases">
        <title>Bradyrhizobium valentinum sp. nov., isolated from effective nodules of Lupinus mariae-josephae, a lupine endemic of basic-lime soils in Eastern Spain.</title>
        <authorList>
            <person name="Duran D."/>
            <person name="Rey L."/>
            <person name="Navarro A."/>
            <person name="Busquets A."/>
            <person name="Imperial J."/>
            <person name="Ruiz-Argueso T."/>
        </authorList>
    </citation>
    <scope>NUCLEOTIDE SEQUENCE [LARGE SCALE GENOMIC DNA]</scope>
    <source>
        <strain evidence="1 2">Ro19</strain>
    </source>
</reference>
<gene>
    <name evidence="1" type="ORF">CQ13_07660</name>
</gene>
<evidence type="ECO:0000313" key="1">
    <source>
        <dbReference type="EMBL" id="KRR21903.1"/>
    </source>
</evidence>
<protein>
    <recommendedName>
        <fullName evidence="3">Chitin-binding type-3 domain-containing protein</fullName>
    </recommendedName>
</protein>
<dbReference type="AlphaFoldDB" id="A0A0R3MUN2"/>
<name>A0A0R3MUN2_9BRAD</name>